<dbReference type="AlphaFoldDB" id="A0AA48M446"/>
<evidence type="ECO:0000313" key="2">
    <source>
        <dbReference type="EMBL" id="CAJ1000924.1"/>
    </source>
</evidence>
<dbReference type="RefSeq" id="WP_212132564.1">
    <property type="nucleotide sequence ID" value="NZ_JAUSVZ010000011.1"/>
</dbReference>
<keyword evidence="3" id="KW-1185">Reference proteome</keyword>
<dbReference type="InterPro" id="IPR000073">
    <property type="entry name" value="AB_hydrolase_1"/>
</dbReference>
<reference evidence="2" key="1">
    <citation type="submission" date="2023-07" db="EMBL/GenBank/DDBJ databases">
        <authorList>
            <person name="Ivanov I."/>
            <person name="Teneva D."/>
            <person name="Stoikov I."/>
        </authorList>
    </citation>
    <scope>NUCLEOTIDE SEQUENCE</scope>
    <source>
        <strain evidence="2">4475</strain>
    </source>
</reference>
<feature type="domain" description="AB hydrolase-1" evidence="1">
    <location>
        <begin position="6"/>
        <end position="227"/>
    </location>
</feature>
<dbReference type="Proteomes" id="UP001189619">
    <property type="component" value="Chromosome"/>
</dbReference>
<dbReference type="EC" id="3.1.1.85" evidence="2"/>
<protein>
    <submittedName>
        <fullName evidence="2">Alpha/beta hydrolase</fullName>
        <ecNumber evidence="2">3.1.1.85</ecNumber>
    </submittedName>
</protein>
<dbReference type="PANTHER" id="PTHR43433:SF5">
    <property type="entry name" value="AB HYDROLASE-1 DOMAIN-CONTAINING PROTEIN"/>
    <property type="match status" value="1"/>
</dbReference>
<keyword evidence="2" id="KW-0378">Hydrolase</keyword>
<dbReference type="InterPro" id="IPR029058">
    <property type="entry name" value="AB_hydrolase_fold"/>
</dbReference>
<dbReference type="PANTHER" id="PTHR43433">
    <property type="entry name" value="HYDROLASE, ALPHA/BETA FOLD FAMILY PROTEIN"/>
    <property type="match status" value="1"/>
</dbReference>
<gene>
    <name evidence="2" type="ORF">BSPP4475_01115</name>
</gene>
<evidence type="ECO:0000259" key="1">
    <source>
        <dbReference type="Pfam" id="PF12697"/>
    </source>
</evidence>
<accession>A0AA48M446</accession>
<sequence>MKAAMLWLNGWGMSDEVWCSMQSQFPECAHTVPDLSVADQPEAFYEIARQAALSTASLPLIAVGWSLGGMLAQRLAAEGLAAGLVLIGTTARFVRPREERRLGWLDAQVRRMERALYADRTGVMRTFWQSMFTAEERQQADSSVSVCDAWPLSALAAGLSYMREEDLRPHLGSITCPTLVIHGTADGICPFSAGEELAASIPAARLEAIVGGGHALPLVHCNAVADAIKRMVEHSVESSSQQTVQ</sequence>
<proteinExistence type="predicted"/>
<dbReference type="InterPro" id="IPR050471">
    <property type="entry name" value="AB_hydrolase"/>
</dbReference>
<dbReference type="SUPFAM" id="SSF53474">
    <property type="entry name" value="alpha/beta-Hydrolases"/>
    <property type="match status" value="1"/>
</dbReference>
<evidence type="ECO:0000313" key="3">
    <source>
        <dbReference type="Proteomes" id="UP001189619"/>
    </source>
</evidence>
<organism evidence="2 3">
    <name type="scientific">Brevibacillus aydinogluensis</name>
    <dbReference type="NCBI Taxonomy" id="927786"/>
    <lineage>
        <taxon>Bacteria</taxon>
        <taxon>Bacillati</taxon>
        <taxon>Bacillota</taxon>
        <taxon>Bacilli</taxon>
        <taxon>Bacillales</taxon>
        <taxon>Paenibacillaceae</taxon>
        <taxon>Brevibacillus</taxon>
    </lineage>
</organism>
<dbReference type="EMBL" id="OY569118">
    <property type="protein sequence ID" value="CAJ1000924.1"/>
    <property type="molecule type" value="Genomic_DNA"/>
</dbReference>
<dbReference type="Gene3D" id="3.40.50.1820">
    <property type="entry name" value="alpha/beta hydrolase"/>
    <property type="match status" value="1"/>
</dbReference>
<dbReference type="KEGG" id="bayd:BSPP4475_01115"/>
<dbReference type="Pfam" id="PF12697">
    <property type="entry name" value="Abhydrolase_6"/>
    <property type="match status" value="1"/>
</dbReference>
<name>A0AA48M446_9BACL</name>
<dbReference type="GO" id="GO:0090499">
    <property type="term" value="F:pimelyl-[acyl-carrier protein] methyl ester esterase activity"/>
    <property type="evidence" value="ECO:0007669"/>
    <property type="project" value="UniProtKB-EC"/>
</dbReference>